<evidence type="ECO:0000259" key="1">
    <source>
        <dbReference type="Pfam" id="PF14947"/>
    </source>
</evidence>
<dbReference type="SUPFAM" id="SSF46785">
    <property type="entry name" value="Winged helix' DNA-binding domain"/>
    <property type="match status" value="1"/>
</dbReference>
<dbReference type="EMBL" id="QNVI01000021">
    <property type="protein sequence ID" value="TDA39707.1"/>
    <property type="molecule type" value="Genomic_DNA"/>
</dbReference>
<gene>
    <name evidence="3" type="ORF">DSO09_01825</name>
    <name evidence="2" type="ORF">EF809_04315</name>
</gene>
<feature type="domain" description="ArnR1-like winged helix-turn-helix" evidence="1">
    <location>
        <begin position="16"/>
        <end position="94"/>
    </location>
</feature>
<dbReference type="InterPro" id="IPR036390">
    <property type="entry name" value="WH_DNA-bd_sf"/>
</dbReference>
<comment type="caution">
    <text evidence="2">The sequence shown here is derived from an EMBL/GenBank/DDBJ whole genome shotgun (WGS) entry which is preliminary data.</text>
</comment>
<reference evidence="3 5" key="1">
    <citation type="journal article" date="2019" name="Nat. Microbiol.">
        <title>Expanding anaerobic alkane metabolism in the domain of Archaea.</title>
        <authorList>
            <person name="Wang Y."/>
            <person name="Wegener G."/>
            <person name="Hou J."/>
            <person name="Wang F."/>
            <person name="Xiao X."/>
        </authorList>
    </citation>
    <scope>NUCLEOTIDE SEQUENCE [LARGE SCALE GENOMIC DNA]</scope>
    <source>
        <strain evidence="3">WYZ-LMO11</strain>
    </source>
</reference>
<dbReference type="Gene3D" id="1.10.10.10">
    <property type="entry name" value="Winged helix-like DNA-binding domain superfamily/Winged helix DNA-binding domain"/>
    <property type="match status" value="1"/>
</dbReference>
<sequence>MYDHDFEKRDLRFLKRRGKLEIYLDILFSIYKLAGRSWAKITRVMYMTNLNPKSLKEKLQELSYLDLIIWDERGVKLTEKGFSFLKEINTIFEKYKIHPIWHTKVYD</sequence>
<dbReference type="InterPro" id="IPR038723">
    <property type="entry name" value="ArnR1-like_HTH"/>
</dbReference>
<evidence type="ECO:0000313" key="4">
    <source>
        <dbReference type="Proteomes" id="UP000316080"/>
    </source>
</evidence>
<protein>
    <recommendedName>
        <fullName evidence="1">ArnR1-like winged helix-turn-helix domain-containing protein</fullName>
    </recommendedName>
</protein>
<dbReference type="AlphaFoldDB" id="A0A520KEX3"/>
<accession>A0A520KEX3</accession>
<name>A0A520KEX3_9CREN</name>
<dbReference type="EMBL" id="RXIH01000034">
    <property type="protein sequence ID" value="RZN55843.1"/>
    <property type="molecule type" value="Genomic_DNA"/>
</dbReference>
<dbReference type="Proteomes" id="UP000317265">
    <property type="component" value="Unassembled WGS sequence"/>
</dbReference>
<dbReference type="Pfam" id="PF14947">
    <property type="entry name" value="HTH_45"/>
    <property type="match status" value="1"/>
</dbReference>
<organism evidence="2 4">
    <name type="scientific">Thermoproteota archaeon</name>
    <dbReference type="NCBI Taxonomy" id="2056631"/>
    <lineage>
        <taxon>Archaea</taxon>
        <taxon>Thermoproteota</taxon>
    </lineage>
</organism>
<proteinExistence type="predicted"/>
<evidence type="ECO:0000313" key="2">
    <source>
        <dbReference type="EMBL" id="RZN55843.1"/>
    </source>
</evidence>
<evidence type="ECO:0000313" key="5">
    <source>
        <dbReference type="Proteomes" id="UP000317265"/>
    </source>
</evidence>
<evidence type="ECO:0000313" key="3">
    <source>
        <dbReference type="EMBL" id="TDA39707.1"/>
    </source>
</evidence>
<dbReference type="Proteomes" id="UP000316080">
    <property type="component" value="Unassembled WGS sequence"/>
</dbReference>
<reference evidence="2 4" key="2">
    <citation type="journal article" date="2019" name="Nat. Microbiol.">
        <title>Wide diversity of methane and short-chain alkane metabolisms in uncultured archaea.</title>
        <authorList>
            <person name="Borrel G."/>
            <person name="Adam P.S."/>
            <person name="McKay L.J."/>
            <person name="Chen L.X."/>
            <person name="Sierra-Garcia I.N."/>
            <person name="Sieber C.M."/>
            <person name="Letourneur Q."/>
            <person name="Ghozlane A."/>
            <person name="Andersen G.L."/>
            <person name="Li W.J."/>
            <person name="Hallam S.J."/>
            <person name="Muyzer G."/>
            <person name="de Oliveira V.M."/>
            <person name="Inskeep W.P."/>
            <person name="Banfield J.F."/>
            <person name="Gribaldo S."/>
        </authorList>
    </citation>
    <scope>NUCLEOTIDE SEQUENCE [LARGE SCALE GENOMIC DNA]</scope>
    <source>
        <strain evidence="2">Verst-YHS</strain>
    </source>
</reference>
<dbReference type="InterPro" id="IPR036388">
    <property type="entry name" value="WH-like_DNA-bd_sf"/>
</dbReference>